<evidence type="ECO:0000256" key="2">
    <source>
        <dbReference type="ARBA" id="ARBA00023125"/>
    </source>
</evidence>
<dbReference type="AlphaFoldDB" id="A0A4Q7L1V1"/>
<feature type="domain" description="HTH tetR-type" evidence="5">
    <location>
        <begin position="14"/>
        <end position="74"/>
    </location>
</feature>
<evidence type="ECO:0000259" key="5">
    <source>
        <dbReference type="PROSITE" id="PS50977"/>
    </source>
</evidence>
<accession>A0A4Q7L1V1</accession>
<dbReference type="InterPro" id="IPR036271">
    <property type="entry name" value="Tet_transcr_reg_TetR-rel_C_sf"/>
</dbReference>
<dbReference type="Proteomes" id="UP000294257">
    <property type="component" value="Unassembled WGS sequence"/>
</dbReference>
<organism evidence="6 7">
    <name type="scientific">Herbihabitans rhizosphaerae</name>
    <dbReference type="NCBI Taxonomy" id="1872711"/>
    <lineage>
        <taxon>Bacteria</taxon>
        <taxon>Bacillati</taxon>
        <taxon>Actinomycetota</taxon>
        <taxon>Actinomycetes</taxon>
        <taxon>Pseudonocardiales</taxon>
        <taxon>Pseudonocardiaceae</taxon>
        <taxon>Herbihabitans</taxon>
    </lineage>
</organism>
<dbReference type="PANTHER" id="PTHR47506">
    <property type="entry name" value="TRANSCRIPTIONAL REGULATORY PROTEIN"/>
    <property type="match status" value="1"/>
</dbReference>
<dbReference type="InterPro" id="IPR011075">
    <property type="entry name" value="TetR_C"/>
</dbReference>
<keyword evidence="2 4" id="KW-0238">DNA-binding</keyword>
<evidence type="ECO:0000313" key="7">
    <source>
        <dbReference type="Proteomes" id="UP000294257"/>
    </source>
</evidence>
<dbReference type="Gene3D" id="1.10.357.10">
    <property type="entry name" value="Tetracycline Repressor, domain 2"/>
    <property type="match status" value="1"/>
</dbReference>
<evidence type="ECO:0000313" key="6">
    <source>
        <dbReference type="EMBL" id="RZS43518.1"/>
    </source>
</evidence>
<dbReference type="Gene3D" id="1.10.10.60">
    <property type="entry name" value="Homeodomain-like"/>
    <property type="match status" value="1"/>
</dbReference>
<dbReference type="PROSITE" id="PS50977">
    <property type="entry name" value="HTH_TETR_2"/>
    <property type="match status" value="1"/>
</dbReference>
<name>A0A4Q7L1V1_9PSEU</name>
<dbReference type="Pfam" id="PF16925">
    <property type="entry name" value="TetR_C_13"/>
    <property type="match status" value="1"/>
</dbReference>
<reference evidence="6 7" key="1">
    <citation type="submission" date="2019-02" db="EMBL/GenBank/DDBJ databases">
        <title>Genomic Encyclopedia of Type Strains, Phase IV (KMG-IV): sequencing the most valuable type-strain genomes for metagenomic binning, comparative biology and taxonomic classification.</title>
        <authorList>
            <person name="Goeker M."/>
        </authorList>
    </citation>
    <scope>NUCLEOTIDE SEQUENCE [LARGE SCALE GENOMIC DNA]</scope>
    <source>
        <strain evidence="6 7">DSM 101727</strain>
    </source>
</reference>
<gene>
    <name evidence="6" type="ORF">EV193_102498</name>
</gene>
<evidence type="ECO:0000256" key="3">
    <source>
        <dbReference type="ARBA" id="ARBA00023163"/>
    </source>
</evidence>
<dbReference type="GO" id="GO:0003677">
    <property type="term" value="F:DNA binding"/>
    <property type="evidence" value="ECO:0007669"/>
    <property type="project" value="UniProtKB-UniRule"/>
</dbReference>
<keyword evidence="1" id="KW-0805">Transcription regulation</keyword>
<evidence type="ECO:0000256" key="1">
    <source>
        <dbReference type="ARBA" id="ARBA00023015"/>
    </source>
</evidence>
<protein>
    <submittedName>
        <fullName evidence="6">TetR family transcriptional regulator</fullName>
    </submittedName>
</protein>
<comment type="caution">
    <text evidence="6">The sequence shown here is derived from an EMBL/GenBank/DDBJ whole genome shotgun (WGS) entry which is preliminary data.</text>
</comment>
<keyword evidence="3" id="KW-0804">Transcription</keyword>
<sequence>MTRMSPRRSVQDALLTKERIVDAGVALASSDGLGGVSIGSLADALAMSKAGVIGPFGSKSDLQGAVLARASAMFTEAVIMPAMAEPAGLPRLRKVINRWTSYLADCPFPNGCFITAVSCELDAHEGPLREQLVETVTRWRSFLRDQVVAGRKAGDIPKEVDPDDAVHTLVGLSMAANQEIQLLGDQGAARRARRLMLAAVRAGASG</sequence>
<keyword evidence="7" id="KW-1185">Reference proteome</keyword>
<feature type="DNA-binding region" description="H-T-H motif" evidence="4">
    <location>
        <begin position="37"/>
        <end position="56"/>
    </location>
</feature>
<dbReference type="SUPFAM" id="SSF48498">
    <property type="entry name" value="Tetracyclin repressor-like, C-terminal domain"/>
    <property type="match status" value="1"/>
</dbReference>
<dbReference type="InterPro" id="IPR009057">
    <property type="entry name" value="Homeodomain-like_sf"/>
</dbReference>
<evidence type="ECO:0000256" key="4">
    <source>
        <dbReference type="PROSITE-ProRule" id="PRU00335"/>
    </source>
</evidence>
<dbReference type="EMBL" id="SGWQ01000002">
    <property type="protein sequence ID" value="RZS43518.1"/>
    <property type="molecule type" value="Genomic_DNA"/>
</dbReference>
<dbReference type="SUPFAM" id="SSF46689">
    <property type="entry name" value="Homeodomain-like"/>
    <property type="match status" value="1"/>
</dbReference>
<dbReference type="PANTHER" id="PTHR47506:SF6">
    <property type="entry name" value="HTH-TYPE TRANSCRIPTIONAL REPRESSOR NEMR"/>
    <property type="match status" value="1"/>
</dbReference>
<proteinExistence type="predicted"/>
<dbReference type="InterPro" id="IPR001647">
    <property type="entry name" value="HTH_TetR"/>
</dbReference>